<dbReference type="Gene3D" id="3.50.50.60">
    <property type="entry name" value="FAD/NAD(P)-binding domain"/>
    <property type="match status" value="1"/>
</dbReference>
<reference evidence="8" key="2">
    <citation type="submission" date="2009-11" db="EMBL/GenBank/DDBJ databases">
        <title>The Genome Sequence of Allomyces macrogynus strain ATCC 38327.</title>
        <authorList>
            <consortium name="The Broad Institute Genome Sequencing Platform"/>
            <person name="Russ C."/>
            <person name="Cuomo C."/>
            <person name="Shea T."/>
            <person name="Young S.K."/>
            <person name="Zeng Q."/>
            <person name="Koehrsen M."/>
            <person name="Haas B."/>
            <person name="Borodovsky M."/>
            <person name="Guigo R."/>
            <person name="Alvarado L."/>
            <person name="Berlin A."/>
            <person name="Borenstein D."/>
            <person name="Chen Z."/>
            <person name="Engels R."/>
            <person name="Freedman E."/>
            <person name="Gellesch M."/>
            <person name="Goldberg J."/>
            <person name="Griggs A."/>
            <person name="Gujja S."/>
            <person name="Heiman D."/>
            <person name="Hepburn T."/>
            <person name="Howarth C."/>
            <person name="Jen D."/>
            <person name="Larson L."/>
            <person name="Lewis B."/>
            <person name="Mehta T."/>
            <person name="Park D."/>
            <person name="Pearson M."/>
            <person name="Roberts A."/>
            <person name="Saif S."/>
            <person name="Shenoy N."/>
            <person name="Sisk P."/>
            <person name="Stolte C."/>
            <person name="Sykes S."/>
            <person name="Walk T."/>
            <person name="White J."/>
            <person name="Yandava C."/>
            <person name="Burger G."/>
            <person name="Gray M.W."/>
            <person name="Holland P.W.H."/>
            <person name="King N."/>
            <person name="Lang F.B.F."/>
            <person name="Roger A.J."/>
            <person name="Ruiz-Trillo I."/>
            <person name="Lander E."/>
            <person name="Nusbaum C."/>
        </authorList>
    </citation>
    <scope>NUCLEOTIDE SEQUENCE [LARGE SCALE GENOMIC DNA]</scope>
    <source>
        <strain evidence="8">ATCC 38327</strain>
    </source>
</reference>
<keyword evidence="2" id="KW-0285">Flavoprotein</keyword>
<dbReference type="OrthoDB" id="10252157at2759"/>
<dbReference type="eggNOG" id="KOG0534">
    <property type="taxonomic scope" value="Eukaryota"/>
</dbReference>
<evidence type="ECO:0000256" key="3">
    <source>
        <dbReference type="ARBA" id="ARBA00022827"/>
    </source>
</evidence>
<dbReference type="SUPFAM" id="SSF63380">
    <property type="entry name" value="Riboflavin synthase domain-like"/>
    <property type="match status" value="1"/>
</dbReference>
<dbReference type="GO" id="GO:0010181">
    <property type="term" value="F:FMN binding"/>
    <property type="evidence" value="ECO:0007669"/>
    <property type="project" value="InterPro"/>
</dbReference>
<gene>
    <name evidence="7" type="ORF">AMAG_02893</name>
</gene>
<accession>A0A0L0S422</accession>
<dbReference type="SUPFAM" id="SSF51905">
    <property type="entry name" value="FAD/NAD(P)-binding domain"/>
    <property type="match status" value="1"/>
</dbReference>
<evidence type="ECO:0000256" key="2">
    <source>
        <dbReference type="ARBA" id="ARBA00022630"/>
    </source>
</evidence>
<evidence type="ECO:0000313" key="8">
    <source>
        <dbReference type="Proteomes" id="UP000054350"/>
    </source>
</evidence>
<dbReference type="EMBL" id="GG745331">
    <property type="protein sequence ID" value="KNE57146.1"/>
    <property type="molecule type" value="Genomic_DNA"/>
</dbReference>
<dbReference type="eggNOG" id="KOG2404">
    <property type="taxonomic scope" value="Eukaryota"/>
</dbReference>
<dbReference type="InterPro" id="IPR050315">
    <property type="entry name" value="FAD-oxidoreductase_2"/>
</dbReference>
<dbReference type="SUPFAM" id="SSF56425">
    <property type="entry name" value="Succinate dehydrogenase/fumarate reductase flavoprotein, catalytic domain"/>
    <property type="match status" value="1"/>
</dbReference>
<keyword evidence="4" id="KW-0560">Oxidoreductase</keyword>
<evidence type="ECO:0000256" key="4">
    <source>
        <dbReference type="ARBA" id="ARBA00023002"/>
    </source>
</evidence>
<dbReference type="SUPFAM" id="SSF52343">
    <property type="entry name" value="Ferredoxin reductase-like, C-terminal NADP-linked domain"/>
    <property type="match status" value="1"/>
</dbReference>
<dbReference type="InterPro" id="IPR008333">
    <property type="entry name" value="Cbr1-like_FAD-bd_dom"/>
</dbReference>
<dbReference type="PANTHER" id="PTHR43400:SF7">
    <property type="entry name" value="FAD-DEPENDENT OXIDOREDUCTASE 2 FAD BINDING DOMAIN-CONTAINING PROTEIN"/>
    <property type="match status" value="1"/>
</dbReference>
<dbReference type="Gene3D" id="2.40.30.10">
    <property type="entry name" value="Translation factors"/>
    <property type="match status" value="1"/>
</dbReference>
<dbReference type="VEuPathDB" id="FungiDB:AMAG_02893"/>
<dbReference type="PRINTS" id="PR00406">
    <property type="entry name" value="CYTB5RDTASE"/>
</dbReference>
<dbReference type="Gene3D" id="3.90.700.10">
    <property type="entry name" value="Succinate dehydrogenase/fumarate reductase flavoprotein, catalytic domain"/>
    <property type="match status" value="1"/>
</dbReference>
<dbReference type="Gene3D" id="3.40.50.80">
    <property type="entry name" value="Nucleotide-binding domain of ferredoxin-NADP reductase (FNR) module"/>
    <property type="match status" value="1"/>
</dbReference>
<protein>
    <submittedName>
        <fullName evidence="7">Flavocytochrome c</fullName>
    </submittedName>
</protein>
<dbReference type="PROSITE" id="PS51384">
    <property type="entry name" value="FAD_FR"/>
    <property type="match status" value="1"/>
</dbReference>
<comment type="cofactor">
    <cofactor evidence="1">
        <name>FAD</name>
        <dbReference type="ChEBI" id="CHEBI:57692"/>
    </cofactor>
</comment>
<keyword evidence="3" id="KW-0274">FAD</keyword>
<feature type="region of interest" description="Disordered" evidence="5">
    <location>
        <begin position="1"/>
        <end position="27"/>
    </location>
</feature>
<sequence>MPPLDVPAPHRAGVSITPAPSLPTTPPPTHLLQRTTNMTVEHPAHVTVVGGGLAGLSAAITAYRRGAHVTLLDKEPRLGGNSAKASSGMNAVHTKHQAALGIEDTVEQLVADTLKSGNGRSISTLVAALASNAHDAIDFIESFGIELAKVSQCGGHSVPRTHRENPREDGKPAPVGWDIIKALSGYVNAEIAEPTSEAGGSLKVINRAHVTGLMVDDGHVVGVKYTTPAEEEDGDPETTELHADAVVLATGGFSANKEMLAEFAPQMVDLPTTNGAWAQGEGIDLVKDLNPWLVDMNQVQLHPTGFIDPANPTAPTKFLAPEALRGHGGILLAQGTGRRFTNELSTRAAVTHDIQTLSHHPDDKLNAEDASAPLPRSGAFLVLNQAAVDAFDPATIGFYLGRGFFQKVEGADELAALLNGGFCDMVAPDVTGDEIRADLEAYAAAAAGDAEDAFGKKVFPVVPTTDDTFYVCGITPAIHYTMGGLRINAAAEVVRRATPAEDPLALDANHGIAIPGLYAAGEVSGGVHGGNRLAGNSLLECVVFGRIAGHRAAAITKHLYDAALNPDSFTPLVLRSVKSLGQFVKLFRFDLPSTKHHTGLRIGEYVAVRAEINGEQIVRYYSPISRPDNLGHIDLLIKVDDHGSMSHHIATMRPGKDALEFKGPLGSNFPDLGLDAEGAGVDSPVRKIALIAGGTGLSPMVQIIRSVLHQNRDDIEVKLIYGAVMESELVYKDELVEQAKVHPNLKLYFTVDKPDESWPVGYPSFGTGYLDKDTLARELPPVPEEGEEDSTKIILCGPWKMCQIIKGVMTELGYKEGVWYSFM</sequence>
<evidence type="ECO:0000259" key="6">
    <source>
        <dbReference type="PROSITE" id="PS51384"/>
    </source>
</evidence>
<dbReference type="AlphaFoldDB" id="A0A0L0S422"/>
<organism evidence="7 8">
    <name type="scientific">Allomyces macrogynus (strain ATCC 38327)</name>
    <name type="common">Allomyces javanicus var. macrogynus</name>
    <dbReference type="NCBI Taxonomy" id="578462"/>
    <lineage>
        <taxon>Eukaryota</taxon>
        <taxon>Fungi</taxon>
        <taxon>Fungi incertae sedis</taxon>
        <taxon>Blastocladiomycota</taxon>
        <taxon>Blastocladiomycetes</taxon>
        <taxon>Blastocladiales</taxon>
        <taxon>Blastocladiaceae</taxon>
        <taxon>Allomyces</taxon>
    </lineage>
</organism>
<dbReference type="InterPro" id="IPR017938">
    <property type="entry name" value="Riboflavin_synthase-like_b-brl"/>
</dbReference>
<feature type="domain" description="FAD-binding FR-type" evidence="6">
    <location>
        <begin position="567"/>
        <end position="671"/>
    </location>
</feature>
<dbReference type="CDD" id="cd06183">
    <property type="entry name" value="cyt_b5_reduct_like"/>
    <property type="match status" value="1"/>
</dbReference>
<feature type="region of interest" description="Disordered" evidence="5">
    <location>
        <begin position="155"/>
        <end position="174"/>
    </location>
</feature>
<dbReference type="Pfam" id="PF00970">
    <property type="entry name" value="FAD_binding_6"/>
    <property type="match status" value="1"/>
</dbReference>
<keyword evidence="8" id="KW-1185">Reference proteome</keyword>
<dbReference type="InterPro" id="IPR003953">
    <property type="entry name" value="FAD-dep_OxRdtase_2_FAD-bd"/>
</dbReference>
<dbReference type="NCBIfam" id="TIGR01813">
    <property type="entry name" value="flavo_cyto_c"/>
    <property type="match status" value="1"/>
</dbReference>
<dbReference type="GO" id="GO:0016491">
    <property type="term" value="F:oxidoreductase activity"/>
    <property type="evidence" value="ECO:0007669"/>
    <property type="project" value="UniProtKB-KW"/>
</dbReference>
<dbReference type="PANTHER" id="PTHR43400">
    <property type="entry name" value="FUMARATE REDUCTASE"/>
    <property type="match status" value="1"/>
</dbReference>
<feature type="compositionally biased region" description="Basic and acidic residues" evidence="5">
    <location>
        <begin position="161"/>
        <end position="171"/>
    </location>
</feature>
<name>A0A0L0S422_ALLM3</name>
<dbReference type="STRING" id="578462.A0A0L0S422"/>
<evidence type="ECO:0000313" key="7">
    <source>
        <dbReference type="EMBL" id="KNE57146.1"/>
    </source>
</evidence>
<evidence type="ECO:0000256" key="1">
    <source>
        <dbReference type="ARBA" id="ARBA00001974"/>
    </source>
</evidence>
<reference evidence="7 8" key="1">
    <citation type="submission" date="2009-11" db="EMBL/GenBank/DDBJ databases">
        <title>Annotation of Allomyces macrogynus ATCC 38327.</title>
        <authorList>
            <consortium name="The Broad Institute Genome Sequencing Platform"/>
            <person name="Russ C."/>
            <person name="Cuomo C."/>
            <person name="Burger G."/>
            <person name="Gray M.W."/>
            <person name="Holland P.W.H."/>
            <person name="King N."/>
            <person name="Lang F.B.F."/>
            <person name="Roger A.J."/>
            <person name="Ruiz-Trillo I."/>
            <person name="Young S.K."/>
            <person name="Zeng Q."/>
            <person name="Gargeya S."/>
            <person name="Fitzgerald M."/>
            <person name="Haas B."/>
            <person name="Abouelleil A."/>
            <person name="Alvarado L."/>
            <person name="Arachchi H.M."/>
            <person name="Berlin A."/>
            <person name="Chapman S.B."/>
            <person name="Gearin G."/>
            <person name="Goldberg J."/>
            <person name="Griggs A."/>
            <person name="Gujja S."/>
            <person name="Hansen M."/>
            <person name="Heiman D."/>
            <person name="Howarth C."/>
            <person name="Larimer J."/>
            <person name="Lui A."/>
            <person name="MacDonald P.J.P."/>
            <person name="McCowen C."/>
            <person name="Montmayeur A."/>
            <person name="Murphy C."/>
            <person name="Neiman D."/>
            <person name="Pearson M."/>
            <person name="Priest M."/>
            <person name="Roberts A."/>
            <person name="Saif S."/>
            <person name="Shea T."/>
            <person name="Sisk P."/>
            <person name="Stolte C."/>
            <person name="Sykes S."/>
            <person name="Wortman J."/>
            <person name="Nusbaum C."/>
            <person name="Birren B."/>
        </authorList>
    </citation>
    <scope>NUCLEOTIDE SEQUENCE [LARGE SCALE GENOMIC DNA]</scope>
    <source>
        <strain evidence="7 8">ATCC 38327</strain>
    </source>
</reference>
<dbReference type="InterPro" id="IPR027477">
    <property type="entry name" value="Succ_DH/fumarate_Rdtase_cat_sf"/>
</dbReference>
<dbReference type="Proteomes" id="UP000054350">
    <property type="component" value="Unassembled WGS sequence"/>
</dbReference>
<dbReference type="InterPro" id="IPR010960">
    <property type="entry name" value="Flavocytochrome_c"/>
</dbReference>
<dbReference type="InterPro" id="IPR036188">
    <property type="entry name" value="FAD/NAD-bd_sf"/>
</dbReference>
<proteinExistence type="predicted"/>
<dbReference type="InterPro" id="IPR017927">
    <property type="entry name" value="FAD-bd_FR_type"/>
</dbReference>
<dbReference type="InterPro" id="IPR039261">
    <property type="entry name" value="FNR_nucleotide-bd"/>
</dbReference>
<dbReference type="Pfam" id="PF00890">
    <property type="entry name" value="FAD_binding_2"/>
    <property type="match status" value="1"/>
</dbReference>
<evidence type="ECO:0000256" key="5">
    <source>
        <dbReference type="SAM" id="MobiDB-lite"/>
    </source>
</evidence>
<dbReference type="InterPro" id="IPR001433">
    <property type="entry name" value="OxRdtase_FAD/NAD-bd"/>
</dbReference>
<dbReference type="Pfam" id="PF00175">
    <property type="entry name" value="NAD_binding_1"/>
    <property type="match status" value="1"/>
</dbReference>